<keyword evidence="2" id="KW-1185">Reference proteome</keyword>
<evidence type="ECO:0000313" key="2">
    <source>
        <dbReference type="Proteomes" id="UP000061010"/>
    </source>
</evidence>
<sequence length="221" mass="22759">MGKRILLVGATGLVGQGVQRVLLESDLVEAVSVLARRPPASPDPRVQVLLADGFSAQALAALDLRRHDACLYCAGPLPVGMSEAAYREATVATLQRVLAAYAGANPDGFVAYISGKGADPGSALMPLRVKGEAEQVVARCGLAFTCLRPGIVRPVLGEVSPHRLRRGLYALGDPLLALLGGAGPRVFTTTAAIGHCLLRLVQATGPRPVVIDNADIAAGGG</sequence>
<dbReference type="InterPro" id="IPR036291">
    <property type="entry name" value="NAD(P)-bd_dom_sf"/>
</dbReference>
<accession>A0A0S1AVA9</accession>
<gene>
    <name evidence="1" type="ORF">AOT14_02450</name>
</gene>
<dbReference type="Gene3D" id="3.40.50.720">
    <property type="entry name" value="NAD(P)-binding Rossmann-like Domain"/>
    <property type="match status" value="1"/>
</dbReference>
<dbReference type="AlphaFoldDB" id="A0A0S1AVA9"/>
<dbReference type="KEGG" id="sacz:AOT14_02450"/>
<organism evidence="1 2">
    <name type="scientific">Stenotrophomonas acidaminiphila</name>
    <dbReference type="NCBI Taxonomy" id="128780"/>
    <lineage>
        <taxon>Bacteria</taxon>
        <taxon>Pseudomonadati</taxon>
        <taxon>Pseudomonadota</taxon>
        <taxon>Gammaproteobacteria</taxon>
        <taxon>Lysobacterales</taxon>
        <taxon>Lysobacteraceae</taxon>
        <taxon>Stenotrophomonas</taxon>
    </lineage>
</organism>
<dbReference type="PANTHER" id="PTHR14097:SF8">
    <property type="entry name" value="NAD(P)-BINDING DOMAIN-CONTAINING PROTEIN"/>
    <property type="match status" value="1"/>
</dbReference>
<dbReference type="OrthoDB" id="9798632at2"/>
<dbReference type="PANTHER" id="PTHR14097">
    <property type="entry name" value="OXIDOREDUCTASE HTATIP2"/>
    <property type="match status" value="1"/>
</dbReference>
<dbReference type="Proteomes" id="UP000061010">
    <property type="component" value="Chromosome"/>
</dbReference>
<dbReference type="PATRIC" id="fig|128780.6.peg.250"/>
<evidence type="ECO:0000313" key="1">
    <source>
        <dbReference type="EMBL" id="ALJ26706.1"/>
    </source>
</evidence>
<dbReference type="EMBL" id="CP012900">
    <property type="protein sequence ID" value="ALJ26706.1"/>
    <property type="molecule type" value="Genomic_DNA"/>
</dbReference>
<name>A0A0S1AVA9_9GAMM</name>
<protein>
    <submittedName>
        <fullName evidence="1">Oxidoreductase</fullName>
    </submittedName>
</protein>
<dbReference type="SUPFAM" id="SSF51735">
    <property type="entry name" value="NAD(P)-binding Rossmann-fold domains"/>
    <property type="match status" value="1"/>
</dbReference>
<proteinExistence type="predicted"/>
<reference evidence="1 2" key="1">
    <citation type="journal article" date="2015" name="Genome Announc.">
        <title>Complete Genome Sequencing of Stenotrophomonas acidaminiphila ZAC14D2_NAIMI4_2, a Multidrug-Resistant Strain Isolated from Sediments of a Polluted River in Mexico, Uncovers New Antibiotic Resistance Genes and a Novel Class-II Lasso Peptide Biosynthesis Gene Cluster.</title>
        <authorList>
            <person name="Vinuesa P."/>
            <person name="Ochoa-Sanchez L.E."/>
        </authorList>
    </citation>
    <scope>NUCLEOTIDE SEQUENCE [LARGE SCALE GENOMIC DNA]</scope>
    <source>
        <strain evidence="1 2">ZAC14D2_NAIMI4_2</strain>
    </source>
</reference>